<keyword evidence="2" id="KW-0472">Membrane</keyword>
<keyword evidence="2" id="KW-1133">Transmembrane helix</keyword>
<dbReference type="EMBL" id="CP146203">
    <property type="protein sequence ID" value="XBH22208.1"/>
    <property type="molecule type" value="Genomic_DNA"/>
</dbReference>
<feature type="transmembrane region" description="Helical" evidence="2">
    <location>
        <begin position="69"/>
        <end position="91"/>
    </location>
</feature>
<evidence type="ECO:0000256" key="2">
    <source>
        <dbReference type="SAM" id="Phobius"/>
    </source>
</evidence>
<reference evidence="4" key="1">
    <citation type="submission" date="2024-02" db="EMBL/GenBank/DDBJ databases">
        <title>Tomenella chthoni gen. nov. sp. nov., a member of the family Jonesiaceae isolated from bat guano.</title>
        <authorList>
            <person name="Miller S.L."/>
            <person name="King J."/>
            <person name="Sankaranarayanan K."/>
            <person name="Lawson P.A."/>
        </authorList>
    </citation>
    <scope>NUCLEOTIDE SEQUENCE</scope>
    <source>
        <strain evidence="4">BS-20</strain>
    </source>
</reference>
<organism evidence="4">
    <name type="scientific">Jonesiaceae bacterium BS-20</name>
    <dbReference type="NCBI Taxonomy" id="3120821"/>
    <lineage>
        <taxon>Bacteria</taxon>
        <taxon>Bacillati</taxon>
        <taxon>Actinomycetota</taxon>
        <taxon>Actinomycetes</taxon>
        <taxon>Micrococcales</taxon>
        <taxon>Jonesiaceae</taxon>
    </lineage>
</organism>
<feature type="compositionally biased region" description="Low complexity" evidence="1">
    <location>
        <begin position="231"/>
        <end position="243"/>
    </location>
</feature>
<feature type="domain" description="General stress protein 17M-like" evidence="3">
    <location>
        <begin position="20"/>
        <end position="94"/>
    </location>
</feature>
<feature type="transmembrane region" description="Helical" evidence="2">
    <location>
        <begin position="97"/>
        <end position="120"/>
    </location>
</feature>
<proteinExistence type="predicted"/>
<feature type="region of interest" description="Disordered" evidence="1">
    <location>
        <begin position="175"/>
        <end position="274"/>
    </location>
</feature>
<protein>
    <submittedName>
        <fullName evidence="4">General stress protein</fullName>
    </submittedName>
</protein>
<dbReference type="Pfam" id="PF11181">
    <property type="entry name" value="YflT"/>
    <property type="match status" value="1"/>
</dbReference>
<dbReference type="InterPro" id="IPR025889">
    <property type="entry name" value="GSP17M-like_dom"/>
</dbReference>
<evidence type="ECO:0000256" key="1">
    <source>
        <dbReference type="SAM" id="MobiDB-lite"/>
    </source>
</evidence>
<sequence>MSMMRPQNPPKVPTMPQGNEIAVYTTYLKAQQAVDKLSDVGFAVQGVTIVGHDLHMVERVLGRLTYPRIAMAGFASGAWFGVFVGLLLSLFGDGQTVVIFTALLVGGAFGLLFSVLSYALTRGKRDFTSSSQIVAARYVLLCIPQSAGEARALLQTHGVAGDWVPNPTGYYTPSAPGSASYGAGPAAQDAPAPGPQRTYGQAIDESGGKAVPQAPARPQYGAMRPVEPNTADAADGNSAPAGPAGDGGEDLQATQVRKPRDLENPDNPFSPPKE</sequence>
<feature type="compositionally biased region" description="Low complexity" evidence="1">
    <location>
        <begin position="175"/>
        <end position="191"/>
    </location>
</feature>
<dbReference type="AlphaFoldDB" id="A0AAU7DWI6"/>
<evidence type="ECO:0000313" key="4">
    <source>
        <dbReference type="EMBL" id="XBH22208.1"/>
    </source>
</evidence>
<evidence type="ECO:0000259" key="3">
    <source>
        <dbReference type="Pfam" id="PF11181"/>
    </source>
</evidence>
<gene>
    <name evidence="4" type="ORF">V5R04_02975</name>
</gene>
<name>A0AAU7DWI6_9MICO</name>
<accession>A0AAU7DWI6</accession>
<keyword evidence="2" id="KW-0812">Transmembrane</keyword>